<organism evidence="1 2">
    <name type="scientific">Sulfobacillus thermotolerans</name>
    <dbReference type="NCBI Taxonomy" id="338644"/>
    <lineage>
        <taxon>Bacteria</taxon>
        <taxon>Bacillati</taxon>
        <taxon>Bacillota</taxon>
        <taxon>Clostridia</taxon>
        <taxon>Eubacteriales</taxon>
        <taxon>Clostridiales Family XVII. Incertae Sedis</taxon>
        <taxon>Sulfobacillus</taxon>
    </lineage>
</organism>
<dbReference type="Gene3D" id="3.40.50.150">
    <property type="entry name" value="Vaccinia Virus protein VP39"/>
    <property type="match status" value="1"/>
</dbReference>
<evidence type="ECO:0000313" key="1">
    <source>
        <dbReference type="EMBL" id="AUW93256.1"/>
    </source>
</evidence>
<keyword evidence="2" id="KW-1185">Reference proteome</keyword>
<protein>
    <recommendedName>
        <fullName evidence="3">SAM-dependent methyltransferase</fullName>
    </recommendedName>
</protein>
<dbReference type="CDD" id="cd02440">
    <property type="entry name" value="AdoMet_MTases"/>
    <property type="match status" value="1"/>
</dbReference>
<evidence type="ECO:0000313" key="2">
    <source>
        <dbReference type="Proteomes" id="UP000325292"/>
    </source>
</evidence>
<dbReference type="Pfam" id="PF12847">
    <property type="entry name" value="Methyltransf_18"/>
    <property type="match status" value="1"/>
</dbReference>
<dbReference type="PANTHER" id="PTHR38451">
    <property type="entry name" value="TRNA (ADENINE(22)-N(1))-METHYLTRANSFERASE"/>
    <property type="match status" value="1"/>
</dbReference>
<dbReference type="InterPro" id="IPR029063">
    <property type="entry name" value="SAM-dependent_MTases_sf"/>
</dbReference>
<dbReference type="SUPFAM" id="SSF53335">
    <property type="entry name" value="S-adenosyl-L-methionine-dependent methyltransferases"/>
    <property type="match status" value="1"/>
</dbReference>
<dbReference type="EMBL" id="CP019454">
    <property type="protein sequence ID" value="AUW93256.1"/>
    <property type="molecule type" value="Genomic_DNA"/>
</dbReference>
<dbReference type="Proteomes" id="UP000325292">
    <property type="component" value="Chromosome"/>
</dbReference>
<sequence length="207" mass="23350">MEARLALIKEWCRPFRVIADIGAGYGHLAKALAREHHRVYAIEYPRGAYLDLLQGIEGCLGITPLQGDGLTPLGERPIDVAVIAGMGPNSIRHIMQRRYSLPFIIQPMQGIFRVHRQLVEDGWSIQKAQLIDQGGRLYATWLVGQSGIDGQNTNKRLVPDEFCQDPFFPRLVEQRIRELQKRLTASVTPPGASWDEELQQLKALQLC</sequence>
<dbReference type="PANTHER" id="PTHR38451:SF1">
    <property type="entry name" value="TRNA (ADENINE(22)-N(1))-METHYLTRANSFERASE"/>
    <property type="match status" value="1"/>
</dbReference>
<accession>A0ABM6RPG1</accession>
<name>A0ABM6RPG1_9FIRM</name>
<evidence type="ECO:0008006" key="3">
    <source>
        <dbReference type="Google" id="ProtNLM"/>
    </source>
</evidence>
<gene>
    <name evidence="1" type="ORF">BXT84_04225</name>
</gene>
<reference evidence="1 2" key="1">
    <citation type="journal article" date="2019" name="Sci. Rep.">
        <title>Sulfobacillus thermotolerans: new insights into resistance and metabolic capacities of acidophilic chemolithotrophs.</title>
        <authorList>
            <person name="Panyushkina A.E."/>
            <person name="Babenko V.V."/>
            <person name="Nikitina A.S."/>
            <person name="Selezneva O.V."/>
            <person name="Tsaplina I.A."/>
            <person name="Letarova M.A."/>
            <person name="Kostryukova E.S."/>
            <person name="Letarov A.V."/>
        </authorList>
    </citation>
    <scope>NUCLEOTIDE SEQUENCE [LARGE SCALE GENOMIC DNA]</scope>
    <source>
        <strain evidence="1 2">Kr1</strain>
    </source>
</reference>
<proteinExistence type="predicted"/>